<dbReference type="InterPro" id="IPR018060">
    <property type="entry name" value="HTH_AraC"/>
</dbReference>
<comment type="caution">
    <text evidence="5">The sequence shown here is derived from an EMBL/GenBank/DDBJ whole genome shotgun (WGS) entry which is preliminary data.</text>
</comment>
<evidence type="ECO:0000313" key="6">
    <source>
        <dbReference type="Proteomes" id="UP001501788"/>
    </source>
</evidence>
<dbReference type="Gene3D" id="3.40.50.880">
    <property type="match status" value="1"/>
</dbReference>
<reference evidence="6" key="1">
    <citation type="journal article" date="2019" name="Int. J. Syst. Evol. Microbiol.">
        <title>The Global Catalogue of Microorganisms (GCM) 10K type strain sequencing project: providing services to taxonomists for standard genome sequencing and annotation.</title>
        <authorList>
            <consortium name="The Broad Institute Genomics Platform"/>
            <consortium name="The Broad Institute Genome Sequencing Center for Infectious Disease"/>
            <person name="Wu L."/>
            <person name="Ma J."/>
        </authorList>
    </citation>
    <scope>NUCLEOTIDE SEQUENCE [LARGE SCALE GENOMIC DNA]</scope>
    <source>
        <strain evidence="6">JCM 31890</strain>
    </source>
</reference>
<dbReference type="EMBL" id="BAABEX010000004">
    <property type="protein sequence ID" value="GAA4419131.1"/>
    <property type="molecule type" value="Genomic_DNA"/>
</dbReference>
<organism evidence="5 6">
    <name type="scientific">Acidovorax lacteus</name>
    <dbReference type="NCBI Taxonomy" id="1924988"/>
    <lineage>
        <taxon>Bacteria</taxon>
        <taxon>Pseudomonadati</taxon>
        <taxon>Pseudomonadota</taxon>
        <taxon>Betaproteobacteria</taxon>
        <taxon>Burkholderiales</taxon>
        <taxon>Comamonadaceae</taxon>
        <taxon>Acidovorax</taxon>
    </lineage>
</organism>
<feature type="domain" description="HTH araC/xylS-type" evidence="4">
    <location>
        <begin position="234"/>
        <end position="332"/>
    </location>
</feature>
<keyword evidence="3" id="KW-0804">Transcription</keyword>
<dbReference type="SUPFAM" id="SSF52317">
    <property type="entry name" value="Class I glutamine amidotransferase-like"/>
    <property type="match status" value="1"/>
</dbReference>
<keyword evidence="6" id="KW-1185">Reference proteome</keyword>
<dbReference type="Gene3D" id="1.10.10.60">
    <property type="entry name" value="Homeodomain-like"/>
    <property type="match status" value="1"/>
</dbReference>
<dbReference type="PANTHER" id="PTHR43280:SF2">
    <property type="entry name" value="HTH-TYPE TRANSCRIPTIONAL REGULATOR EXSA"/>
    <property type="match status" value="1"/>
</dbReference>
<evidence type="ECO:0000256" key="3">
    <source>
        <dbReference type="ARBA" id="ARBA00023163"/>
    </source>
</evidence>
<dbReference type="SMART" id="SM00342">
    <property type="entry name" value="HTH_ARAC"/>
    <property type="match status" value="1"/>
</dbReference>
<dbReference type="Proteomes" id="UP001501788">
    <property type="component" value="Unassembled WGS sequence"/>
</dbReference>
<evidence type="ECO:0000256" key="1">
    <source>
        <dbReference type="ARBA" id="ARBA00023015"/>
    </source>
</evidence>
<evidence type="ECO:0000256" key="2">
    <source>
        <dbReference type="ARBA" id="ARBA00023125"/>
    </source>
</evidence>
<keyword evidence="2" id="KW-0238">DNA-binding</keyword>
<proteinExistence type="predicted"/>
<dbReference type="SUPFAM" id="SSF46689">
    <property type="entry name" value="Homeodomain-like"/>
    <property type="match status" value="2"/>
</dbReference>
<accession>A0ABP8L091</accession>
<evidence type="ECO:0000313" key="5">
    <source>
        <dbReference type="EMBL" id="GAA4419131.1"/>
    </source>
</evidence>
<gene>
    <name evidence="5" type="ORF">GCM10023090_04980</name>
</gene>
<protein>
    <recommendedName>
        <fullName evidence="4">HTH araC/xylS-type domain-containing protein</fullName>
    </recommendedName>
</protein>
<name>A0ABP8L091_9BURK</name>
<dbReference type="PROSITE" id="PS01124">
    <property type="entry name" value="HTH_ARAC_FAMILY_2"/>
    <property type="match status" value="1"/>
</dbReference>
<dbReference type="InterPro" id="IPR029062">
    <property type="entry name" value="Class_I_gatase-like"/>
</dbReference>
<keyword evidence="1" id="KW-0805">Transcription regulation</keyword>
<dbReference type="PANTHER" id="PTHR43280">
    <property type="entry name" value="ARAC-FAMILY TRANSCRIPTIONAL REGULATOR"/>
    <property type="match status" value="1"/>
</dbReference>
<dbReference type="Pfam" id="PF12833">
    <property type="entry name" value="HTH_18"/>
    <property type="match status" value="1"/>
</dbReference>
<evidence type="ECO:0000259" key="4">
    <source>
        <dbReference type="PROSITE" id="PS01124"/>
    </source>
</evidence>
<dbReference type="InterPro" id="IPR009057">
    <property type="entry name" value="Homeodomain-like_sf"/>
</dbReference>
<sequence>MHAPVRLAVPLLAATALGHALHLLELLRGANLLARLRRGAQAPQIGWCFHTADGLPLAATDKTLGPLLAPMAQEGHCEGAPTHWLLAPLHTADIPSIRSVVAAHGLLVRRLALGLDQGEQVLTLGSGAWLAAATGRLGGAQVALPWYYIAGFCNDHPDIGVAVGQQHCSAGPWMSAAMPQQATALAVALAAQGLGHDLAQALEAATRPDPLREQAAFEAQQARQIRSTRDSTLARAIAFLEKHLEQPYALDAVAKAAAVSPRTLLRHFREGLGHSPLDHLHALRCARARVLLEITLEGIPGIAQACGYQDPAAFRRIFQRHTGMTPQAYRQRQSLRAPRQRWRVNPAGLGTAEKKPPGA</sequence>